<keyword evidence="3" id="KW-1185">Reference proteome</keyword>
<reference evidence="2 3" key="1">
    <citation type="submission" date="2017-07" db="EMBL/GenBank/DDBJ databases">
        <authorList>
            <person name="Talla V."/>
            <person name="Backstrom N."/>
        </authorList>
    </citation>
    <scope>NUCLEOTIDE SEQUENCE [LARGE SCALE GENOMIC DNA]</scope>
</reference>
<evidence type="ECO:0000256" key="1">
    <source>
        <dbReference type="SAM" id="MobiDB-lite"/>
    </source>
</evidence>
<sequence length="137" mass="16420">MRQLERDRDRLIVLKRDNQIDDITDQVRSWFKEWYYGYGYFPEYPYPLEGGTVVVIRGDYPTIEEKIELDEKYIARTKGKTKEQIKEEKQKAKLDEKMKQLAERDKERKDGEQLFKLRCNPLTDPGYKPTKSHVIGD</sequence>
<evidence type="ECO:0000313" key="2">
    <source>
        <dbReference type="EMBL" id="VVC96594.1"/>
    </source>
</evidence>
<accession>A0A5E4QFX1</accession>
<dbReference type="AlphaFoldDB" id="A0A5E4QFX1"/>
<gene>
    <name evidence="2" type="ORF">LSINAPIS_LOCUS8058</name>
</gene>
<feature type="non-terminal residue" evidence="2">
    <location>
        <position position="137"/>
    </location>
</feature>
<organism evidence="2 3">
    <name type="scientific">Leptidea sinapis</name>
    <dbReference type="NCBI Taxonomy" id="189913"/>
    <lineage>
        <taxon>Eukaryota</taxon>
        <taxon>Metazoa</taxon>
        <taxon>Ecdysozoa</taxon>
        <taxon>Arthropoda</taxon>
        <taxon>Hexapoda</taxon>
        <taxon>Insecta</taxon>
        <taxon>Pterygota</taxon>
        <taxon>Neoptera</taxon>
        <taxon>Endopterygota</taxon>
        <taxon>Lepidoptera</taxon>
        <taxon>Glossata</taxon>
        <taxon>Ditrysia</taxon>
        <taxon>Papilionoidea</taxon>
        <taxon>Pieridae</taxon>
        <taxon>Dismorphiinae</taxon>
        <taxon>Leptidea</taxon>
    </lineage>
</organism>
<dbReference type="Proteomes" id="UP000324832">
    <property type="component" value="Unassembled WGS sequence"/>
</dbReference>
<dbReference type="EMBL" id="FZQP02002802">
    <property type="protein sequence ID" value="VVC96594.1"/>
    <property type="molecule type" value="Genomic_DNA"/>
</dbReference>
<protein>
    <submittedName>
        <fullName evidence="2">Uncharacterized protein</fullName>
    </submittedName>
</protein>
<evidence type="ECO:0000313" key="3">
    <source>
        <dbReference type="Proteomes" id="UP000324832"/>
    </source>
</evidence>
<name>A0A5E4QFX1_9NEOP</name>
<proteinExistence type="predicted"/>
<feature type="region of interest" description="Disordered" evidence="1">
    <location>
        <begin position="79"/>
        <end position="115"/>
    </location>
</feature>